<protein>
    <submittedName>
        <fullName evidence="2">Uncharacterized protein</fullName>
    </submittedName>
</protein>
<reference evidence="1" key="1">
    <citation type="journal article" date="2014" name="Int. J. Syst. Evol. Microbiol.">
        <title>Complete genome of a new Firmicutes species belonging to the dominant human colonic microbiota ('Ruminococcus bicirculans') reveals two chromosomes and a selective capacity to utilize plant glucans.</title>
        <authorList>
            <consortium name="NISC Comparative Sequencing Program"/>
            <person name="Wegmann U."/>
            <person name="Louis P."/>
            <person name="Goesmann A."/>
            <person name="Henrissat B."/>
            <person name="Duncan S.H."/>
            <person name="Flint H.J."/>
        </authorList>
    </citation>
    <scope>NUCLEOTIDE SEQUENCE</scope>
    <source>
        <strain evidence="1">KCTC 62575</strain>
    </source>
</reference>
<dbReference type="RefSeq" id="WP_107007312.1">
    <property type="nucleotide sequence ID" value="NZ_JAVIDQ010000002.1"/>
</dbReference>
<evidence type="ECO:0000313" key="1">
    <source>
        <dbReference type="EMBL" id="MFC2997969.1"/>
    </source>
</evidence>
<gene>
    <name evidence="1" type="ORF">ACFODO_22505</name>
    <name evidence="2" type="ORF">C9E89_005750</name>
</gene>
<accession>A0A371YSJ3</accession>
<evidence type="ECO:0000313" key="4">
    <source>
        <dbReference type="Proteomes" id="UP001595455"/>
    </source>
</evidence>
<organism evidence="2 3">
    <name type="scientific">Acinetobacter sichuanensis</name>
    <dbReference type="NCBI Taxonomy" id="2136183"/>
    <lineage>
        <taxon>Bacteria</taxon>
        <taxon>Pseudomonadati</taxon>
        <taxon>Pseudomonadota</taxon>
        <taxon>Gammaproteobacteria</taxon>
        <taxon>Moraxellales</taxon>
        <taxon>Moraxellaceae</taxon>
        <taxon>Acinetobacter</taxon>
    </lineage>
</organism>
<keyword evidence="4" id="KW-1185">Reference proteome</keyword>
<comment type="caution">
    <text evidence="2">The sequence shown here is derived from an EMBL/GenBank/DDBJ whole genome shotgun (WGS) entry which is preliminary data.</text>
</comment>
<evidence type="ECO:0000313" key="2">
    <source>
        <dbReference type="EMBL" id="RFC84433.1"/>
    </source>
</evidence>
<reference evidence="1" key="4">
    <citation type="submission" date="2024-09" db="EMBL/GenBank/DDBJ databases">
        <authorList>
            <person name="Sun Q."/>
            <person name="Mori K."/>
        </authorList>
    </citation>
    <scope>NUCLEOTIDE SEQUENCE</scope>
    <source>
        <strain evidence="1">KCTC 62575</strain>
    </source>
</reference>
<dbReference type="Proteomes" id="UP000240957">
    <property type="component" value="Unassembled WGS sequence"/>
</dbReference>
<evidence type="ECO:0000313" key="3">
    <source>
        <dbReference type="Proteomes" id="UP000240957"/>
    </source>
</evidence>
<reference evidence="2 3" key="2">
    <citation type="submission" date="2018-08" db="EMBL/GenBank/DDBJ databases">
        <title>The draft genome of Acinetobacter sichuanensis strain WCHAc060041.</title>
        <authorList>
            <person name="Qin J."/>
            <person name="Feng Y."/>
            <person name="Zong Z."/>
        </authorList>
    </citation>
    <scope>NUCLEOTIDE SEQUENCE [LARGE SCALE GENOMIC DNA]</scope>
    <source>
        <strain evidence="2 3">WCHAc060041</strain>
    </source>
</reference>
<proteinExistence type="predicted"/>
<dbReference type="AlphaFoldDB" id="A0A371YSJ3"/>
<dbReference type="EMBL" id="PYIX02000006">
    <property type="protein sequence ID" value="RFC84433.1"/>
    <property type="molecule type" value="Genomic_DNA"/>
</dbReference>
<dbReference type="EMBL" id="JBHRSF010000160">
    <property type="protein sequence ID" value="MFC2997969.1"/>
    <property type="molecule type" value="Genomic_DNA"/>
</dbReference>
<reference evidence="4" key="3">
    <citation type="journal article" date="2019" name="Int. J. Syst. Evol. Microbiol.">
        <title>The Global Catalogue of Microorganisms (GCM) 10K type strain sequencing project: providing services to taxonomists for standard genome sequencing and annotation.</title>
        <authorList>
            <consortium name="The Broad Institute Genomics Platform"/>
            <consortium name="The Broad Institute Genome Sequencing Center for Infectious Disease"/>
            <person name="Wu L."/>
            <person name="Ma J."/>
        </authorList>
    </citation>
    <scope>NUCLEOTIDE SEQUENCE [LARGE SCALE GENOMIC DNA]</scope>
    <source>
        <strain evidence="4">KCTC 62575</strain>
    </source>
</reference>
<name>A0A371YSJ3_9GAMM</name>
<sequence>MQQKQYYLESLESEILAIAPIQSLDDILILTQLGILYRFSLIKQSLTKISHIQLPPLNKSN</sequence>
<dbReference type="Proteomes" id="UP001595455">
    <property type="component" value="Unassembled WGS sequence"/>
</dbReference>